<accession>A0AAN6WP30</accession>
<gene>
    <name evidence="2" type="ORF">QBC35DRAFT_38817</name>
</gene>
<reference evidence="2" key="2">
    <citation type="submission" date="2023-05" db="EMBL/GenBank/DDBJ databases">
        <authorList>
            <consortium name="Lawrence Berkeley National Laboratory"/>
            <person name="Steindorff A."/>
            <person name="Hensen N."/>
            <person name="Bonometti L."/>
            <person name="Westerberg I."/>
            <person name="Brannstrom I.O."/>
            <person name="Guillou S."/>
            <person name="Cros-Aarteil S."/>
            <person name="Calhoun S."/>
            <person name="Haridas S."/>
            <person name="Kuo A."/>
            <person name="Mondo S."/>
            <person name="Pangilinan J."/>
            <person name="Riley R."/>
            <person name="Labutti K."/>
            <person name="Andreopoulos B."/>
            <person name="Lipzen A."/>
            <person name="Chen C."/>
            <person name="Yanf M."/>
            <person name="Daum C."/>
            <person name="Ng V."/>
            <person name="Clum A."/>
            <person name="Ohm R."/>
            <person name="Martin F."/>
            <person name="Silar P."/>
            <person name="Natvig D."/>
            <person name="Lalanne C."/>
            <person name="Gautier V."/>
            <person name="Ament-Velasquez S.L."/>
            <person name="Kruys A."/>
            <person name="Hutchinson M.I."/>
            <person name="Powell A.J."/>
            <person name="Barry K."/>
            <person name="Miller A.N."/>
            <person name="Grigoriev I.V."/>
            <person name="Debuchy R."/>
            <person name="Gladieux P."/>
            <person name="Thoren M.H."/>
            <person name="Johannesson H."/>
        </authorList>
    </citation>
    <scope>NUCLEOTIDE SEQUENCE</scope>
    <source>
        <strain evidence="2">PSN309</strain>
    </source>
</reference>
<dbReference type="AlphaFoldDB" id="A0AAN6WP30"/>
<keyword evidence="3" id="KW-1185">Reference proteome</keyword>
<organism evidence="2 3">
    <name type="scientific">Podospora australis</name>
    <dbReference type="NCBI Taxonomy" id="1536484"/>
    <lineage>
        <taxon>Eukaryota</taxon>
        <taxon>Fungi</taxon>
        <taxon>Dikarya</taxon>
        <taxon>Ascomycota</taxon>
        <taxon>Pezizomycotina</taxon>
        <taxon>Sordariomycetes</taxon>
        <taxon>Sordariomycetidae</taxon>
        <taxon>Sordariales</taxon>
        <taxon>Podosporaceae</taxon>
        <taxon>Podospora</taxon>
    </lineage>
</organism>
<feature type="signal peptide" evidence="1">
    <location>
        <begin position="1"/>
        <end position="17"/>
    </location>
</feature>
<sequence>MQLTAIFLGLLFGVCSAAPAPQKDAPILTLGPLPDICSIGAAKPSCFTHTTTVTPKPRTTKCPVPSDPIMCPMIVRITTIEVPCPNACCPKTATKTVTAKAPGCVTGCVIPTITETVTPTYCAKNPPPTLPTAILTVG</sequence>
<evidence type="ECO:0000313" key="2">
    <source>
        <dbReference type="EMBL" id="KAK4184835.1"/>
    </source>
</evidence>
<protein>
    <submittedName>
        <fullName evidence="2">Uncharacterized protein</fullName>
    </submittedName>
</protein>
<reference evidence="2" key="1">
    <citation type="journal article" date="2023" name="Mol. Phylogenet. Evol.">
        <title>Genome-scale phylogeny and comparative genomics of the fungal order Sordariales.</title>
        <authorList>
            <person name="Hensen N."/>
            <person name="Bonometti L."/>
            <person name="Westerberg I."/>
            <person name="Brannstrom I.O."/>
            <person name="Guillou S."/>
            <person name="Cros-Aarteil S."/>
            <person name="Calhoun S."/>
            <person name="Haridas S."/>
            <person name="Kuo A."/>
            <person name="Mondo S."/>
            <person name="Pangilinan J."/>
            <person name="Riley R."/>
            <person name="LaButti K."/>
            <person name="Andreopoulos B."/>
            <person name="Lipzen A."/>
            <person name="Chen C."/>
            <person name="Yan M."/>
            <person name="Daum C."/>
            <person name="Ng V."/>
            <person name="Clum A."/>
            <person name="Steindorff A."/>
            <person name="Ohm R.A."/>
            <person name="Martin F."/>
            <person name="Silar P."/>
            <person name="Natvig D.O."/>
            <person name="Lalanne C."/>
            <person name="Gautier V."/>
            <person name="Ament-Velasquez S.L."/>
            <person name="Kruys A."/>
            <person name="Hutchinson M.I."/>
            <person name="Powell A.J."/>
            <person name="Barry K."/>
            <person name="Miller A.N."/>
            <person name="Grigoriev I.V."/>
            <person name="Debuchy R."/>
            <person name="Gladieux P."/>
            <person name="Hiltunen Thoren M."/>
            <person name="Johannesson H."/>
        </authorList>
    </citation>
    <scope>NUCLEOTIDE SEQUENCE</scope>
    <source>
        <strain evidence="2">PSN309</strain>
    </source>
</reference>
<dbReference type="EMBL" id="MU864472">
    <property type="protein sequence ID" value="KAK4184835.1"/>
    <property type="molecule type" value="Genomic_DNA"/>
</dbReference>
<feature type="chain" id="PRO_5043031015" evidence="1">
    <location>
        <begin position="18"/>
        <end position="138"/>
    </location>
</feature>
<comment type="caution">
    <text evidence="2">The sequence shown here is derived from an EMBL/GenBank/DDBJ whole genome shotgun (WGS) entry which is preliminary data.</text>
</comment>
<name>A0AAN6WP30_9PEZI</name>
<proteinExistence type="predicted"/>
<keyword evidence="1" id="KW-0732">Signal</keyword>
<evidence type="ECO:0000313" key="3">
    <source>
        <dbReference type="Proteomes" id="UP001302126"/>
    </source>
</evidence>
<evidence type="ECO:0000256" key="1">
    <source>
        <dbReference type="SAM" id="SignalP"/>
    </source>
</evidence>
<dbReference type="Proteomes" id="UP001302126">
    <property type="component" value="Unassembled WGS sequence"/>
</dbReference>